<dbReference type="GO" id="GO:0042884">
    <property type="term" value="P:microcin transport"/>
    <property type="evidence" value="ECO:0007669"/>
    <property type="project" value="TreeGrafter"/>
</dbReference>
<feature type="transmembrane region" description="Helical" evidence="7">
    <location>
        <begin position="140"/>
        <end position="159"/>
    </location>
</feature>
<dbReference type="GO" id="GO:0005886">
    <property type="term" value="C:plasma membrane"/>
    <property type="evidence" value="ECO:0007669"/>
    <property type="project" value="UniProtKB-SubCell"/>
</dbReference>
<feature type="transmembrane region" description="Helical" evidence="7">
    <location>
        <begin position="93"/>
        <end position="120"/>
    </location>
</feature>
<evidence type="ECO:0000259" key="8">
    <source>
        <dbReference type="PROSITE" id="PS50928"/>
    </source>
</evidence>
<dbReference type="Pfam" id="PF00528">
    <property type="entry name" value="BPD_transp_1"/>
    <property type="match status" value="1"/>
</dbReference>
<dbReference type="InterPro" id="IPR035906">
    <property type="entry name" value="MetI-like_sf"/>
</dbReference>
<name>A0A5C5PQ14_9PSED</name>
<dbReference type="PANTHER" id="PTHR30465">
    <property type="entry name" value="INNER MEMBRANE ABC TRANSPORTER"/>
    <property type="match status" value="1"/>
</dbReference>
<evidence type="ECO:0000256" key="4">
    <source>
        <dbReference type="ARBA" id="ARBA00022692"/>
    </source>
</evidence>
<comment type="subcellular location">
    <subcellularLocation>
        <location evidence="1 7">Cell membrane</location>
        <topology evidence="1 7">Multi-pass membrane protein</topology>
    </subcellularLocation>
</comment>
<accession>A0A5C5PQ14</accession>
<comment type="caution">
    <text evidence="9">The sequence shown here is derived from an EMBL/GenBank/DDBJ whole genome shotgun (WGS) entry which is preliminary data.</text>
</comment>
<dbReference type="AlphaFoldDB" id="A0A5C5PQ14"/>
<feature type="transmembrane region" description="Helical" evidence="7">
    <location>
        <begin position="35"/>
        <end position="58"/>
    </location>
</feature>
<feature type="non-terminal residue" evidence="9">
    <location>
        <position position="1"/>
    </location>
</feature>
<dbReference type="OrthoDB" id="9805855at2"/>
<comment type="similarity">
    <text evidence="7">Belongs to the binding-protein-dependent transport system permease family.</text>
</comment>
<dbReference type="Proteomes" id="UP000317901">
    <property type="component" value="Unassembled WGS sequence"/>
</dbReference>
<evidence type="ECO:0000256" key="3">
    <source>
        <dbReference type="ARBA" id="ARBA00022475"/>
    </source>
</evidence>
<sequence>IVVFAGGSYLDWFPLRGLTSNNFDELSWSGKILDYFWHLALPVTALVIGNFATMTLLTKNSFLDEINKQYVVTAKAKGLTNRRVLYGHVFRNAMLLVIAGFPSAFIGIFFTGSLLVEVIFSLDGLGLMSFEAAINRDYPVVFGTLFIFTLLGLIVKLIGDLTYTLVDPRIDFASREH</sequence>
<dbReference type="Gene3D" id="1.10.3720.10">
    <property type="entry name" value="MetI-like"/>
    <property type="match status" value="1"/>
</dbReference>
<proteinExistence type="inferred from homology"/>
<organism evidence="9 10">
    <name type="scientific">Pseudomonas saxonica</name>
    <dbReference type="NCBI Taxonomy" id="2600598"/>
    <lineage>
        <taxon>Bacteria</taxon>
        <taxon>Pseudomonadati</taxon>
        <taxon>Pseudomonadota</taxon>
        <taxon>Gammaproteobacteria</taxon>
        <taxon>Pseudomonadales</taxon>
        <taxon>Pseudomonadaceae</taxon>
        <taxon>Pseudomonas</taxon>
    </lineage>
</organism>
<dbReference type="InterPro" id="IPR000515">
    <property type="entry name" value="MetI-like"/>
</dbReference>
<dbReference type="PROSITE" id="PS50928">
    <property type="entry name" value="ABC_TM1"/>
    <property type="match status" value="1"/>
</dbReference>
<reference evidence="9 10" key="1">
    <citation type="submission" date="2019-06" db="EMBL/GenBank/DDBJ databases">
        <title>Pseudomonas bimorpha sp. nov. isolated from bovine raw milk and skim milk concentrate.</title>
        <authorList>
            <person name="Hofmann K."/>
            <person name="Huptas C."/>
            <person name="Doll E."/>
            <person name="Scherer S."/>
            <person name="Wenning M."/>
        </authorList>
    </citation>
    <scope>NUCLEOTIDE SEQUENCE [LARGE SCALE GENOMIC DNA]</scope>
    <source>
        <strain evidence="9 10">DSM 108990</strain>
    </source>
</reference>
<keyword evidence="6 7" id="KW-0472">Membrane</keyword>
<dbReference type="GO" id="GO:0055085">
    <property type="term" value="P:transmembrane transport"/>
    <property type="evidence" value="ECO:0007669"/>
    <property type="project" value="InterPro"/>
</dbReference>
<keyword evidence="5 7" id="KW-1133">Transmembrane helix</keyword>
<dbReference type="EMBL" id="VFIP01000138">
    <property type="protein sequence ID" value="TWR75371.1"/>
    <property type="molecule type" value="Genomic_DNA"/>
</dbReference>
<evidence type="ECO:0000256" key="2">
    <source>
        <dbReference type="ARBA" id="ARBA00022448"/>
    </source>
</evidence>
<dbReference type="PANTHER" id="PTHR30465:SF66">
    <property type="entry name" value="INNER MEMBRANE ABC TRANSPORTER PERMEASE PROTEIN YEJB"/>
    <property type="match status" value="1"/>
</dbReference>
<feature type="domain" description="ABC transmembrane type-1" evidence="8">
    <location>
        <begin position="1"/>
        <end position="159"/>
    </location>
</feature>
<evidence type="ECO:0000256" key="6">
    <source>
        <dbReference type="ARBA" id="ARBA00023136"/>
    </source>
</evidence>
<evidence type="ECO:0000256" key="5">
    <source>
        <dbReference type="ARBA" id="ARBA00022989"/>
    </source>
</evidence>
<evidence type="ECO:0000256" key="7">
    <source>
        <dbReference type="RuleBase" id="RU363032"/>
    </source>
</evidence>
<keyword evidence="2 7" id="KW-0813">Transport</keyword>
<gene>
    <name evidence="9" type="ORF">FJD37_24105</name>
</gene>
<dbReference type="CDD" id="cd06261">
    <property type="entry name" value="TM_PBP2"/>
    <property type="match status" value="1"/>
</dbReference>
<keyword evidence="3" id="KW-1003">Cell membrane</keyword>
<evidence type="ECO:0000256" key="1">
    <source>
        <dbReference type="ARBA" id="ARBA00004651"/>
    </source>
</evidence>
<dbReference type="RefSeq" id="WP_146427884.1">
    <property type="nucleotide sequence ID" value="NZ_VFIP01000138.1"/>
</dbReference>
<keyword evidence="4 7" id="KW-0812">Transmembrane</keyword>
<dbReference type="SUPFAM" id="SSF161098">
    <property type="entry name" value="MetI-like"/>
    <property type="match status" value="1"/>
</dbReference>
<evidence type="ECO:0000313" key="9">
    <source>
        <dbReference type="EMBL" id="TWR75371.1"/>
    </source>
</evidence>
<evidence type="ECO:0000313" key="10">
    <source>
        <dbReference type="Proteomes" id="UP000317901"/>
    </source>
</evidence>
<protein>
    <submittedName>
        <fullName evidence="9">ABC transporter permease subunit</fullName>
    </submittedName>
</protein>